<dbReference type="PANTHER" id="PTHR35170">
    <property type="entry name" value="PROTEIN DD3-3"/>
    <property type="match status" value="1"/>
</dbReference>
<feature type="compositionally biased region" description="Polar residues" evidence="1">
    <location>
        <begin position="403"/>
        <end position="418"/>
    </location>
</feature>
<feature type="transmembrane region" description="Helical" evidence="2">
    <location>
        <begin position="675"/>
        <end position="699"/>
    </location>
</feature>
<dbReference type="RefSeq" id="XP_014664364.1">
    <property type="nucleotide sequence ID" value="XM_014808878.1"/>
</dbReference>
<dbReference type="Proteomes" id="UP000695022">
    <property type="component" value="Unplaced"/>
</dbReference>
<protein>
    <submittedName>
        <fullName evidence="5">Protein DD3-3-like</fullName>
    </submittedName>
</protein>
<feature type="chain" id="PRO_5047315236" evidence="3">
    <location>
        <begin position="20"/>
        <end position="724"/>
    </location>
</feature>
<dbReference type="PANTHER" id="PTHR35170:SF1">
    <property type="entry name" value="PROTEIN DD3-3"/>
    <property type="match status" value="1"/>
</dbReference>
<keyword evidence="2" id="KW-1133">Transmembrane helix</keyword>
<evidence type="ECO:0000313" key="4">
    <source>
        <dbReference type="Proteomes" id="UP000695022"/>
    </source>
</evidence>
<feature type="region of interest" description="Disordered" evidence="1">
    <location>
        <begin position="403"/>
        <end position="426"/>
    </location>
</feature>
<proteinExistence type="predicted"/>
<keyword evidence="4" id="KW-1185">Reference proteome</keyword>
<sequence>MRRLFTDAIFHCIVAVVAADVYFHNPRGSNNRLDEASRNRANANRLYDSQNNDRGGYNVGSVYYYAGSKLHLEWTNQHSCSDPHNNCELVIQYMCHDFLRDGTTTNTIPENPTQCSDYDCNRDFRYGMHESYDQFLTCKMRKRNRRLYTADQKLKKNSAQATRQNPGGTRRGYECAEERDYYPYWHPTWWRDIVVMTNNASRCPYYQAESENVKPRWACAIPLDVLQIEMHGKHGIIPNNQEGCENFRWPANDPNGTVGVWTEFASHGLPPPDCRETEHTRDNHLGNGATGYPNSYEWTVPEMLHEHCSFRIRYNISTGDYDSWNTNASMNTLTKKARVNGNQFRTTTCQSVDVHSRFGFENCSEAADRGYLMKNNPVVEIFPGYNLDLRLAINTAQFGRTFQDRWTGSNTNPDNNDGQGRAGSDRSNVVLQETRAYVEGSGAPYKGFPEYGHWGRSYPRRLGNVTLLGLTREDLTTLAILDTHQYGGEMSELDDAGTYFDLGPRKVTETGVFHYMSTRNNNFSNRSQKGKLVVRDQQMSSNKIGWNGGNFTIPGSGTGVYIDRGTLDTLQEFSLEQWSIAAAEARLAALDAGFPEGDGFGSDVMLLLPQNKVTPGENRFTMKIDLDSHKDVEVYHANTQNFVSWQRLEGTVENGAVEFSTDRGGIYVVRTNTNIGMIVGITVACAAIALIIVGSVIYFKKHPSKWETIASSATRTKRSLQGRV</sequence>
<dbReference type="InterPro" id="IPR053320">
    <property type="entry name" value="Protein_DD3-3_O-glyco"/>
</dbReference>
<dbReference type="GeneID" id="106806797"/>
<feature type="signal peptide" evidence="3">
    <location>
        <begin position="1"/>
        <end position="19"/>
    </location>
</feature>
<reference evidence="5" key="1">
    <citation type="submission" date="2025-08" db="UniProtKB">
        <authorList>
            <consortium name="RefSeq"/>
        </authorList>
    </citation>
    <scope>IDENTIFICATION</scope>
</reference>
<name>A0ABM1DWP3_PRICU</name>
<keyword evidence="2" id="KW-0472">Membrane</keyword>
<evidence type="ECO:0000256" key="1">
    <source>
        <dbReference type="SAM" id="MobiDB-lite"/>
    </source>
</evidence>
<keyword evidence="2" id="KW-0812">Transmembrane</keyword>
<keyword evidence="3" id="KW-0732">Signal</keyword>
<evidence type="ECO:0000313" key="5">
    <source>
        <dbReference type="RefSeq" id="XP_014664364.1"/>
    </source>
</evidence>
<organism evidence="4 5">
    <name type="scientific">Priapulus caudatus</name>
    <name type="common">Priapulid worm</name>
    <dbReference type="NCBI Taxonomy" id="37621"/>
    <lineage>
        <taxon>Eukaryota</taxon>
        <taxon>Metazoa</taxon>
        <taxon>Ecdysozoa</taxon>
        <taxon>Scalidophora</taxon>
        <taxon>Priapulida</taxon>
        <taxon>Priapulimorpha</taxon>
        <taxon>Priapulimorphida</taxon>
        <taxon>Priapulidae</taxon>
        <taxon>Priapulus</taxon>
    </lineage>
</organism>
<evidence type="ECO:0000256" key="3">
    <source>
        <dbReference type="SAM" id="SignalP"/>
    </source>
</evidence>
<evidence type="ECO:0000256" key="2">
    <source>
        <dbReference type="SAM" id="Phobius"/>
    </source>
</evidence>
<gene>
    <name evidence="5" type="primary">LOC106806797</name>
</gene>
<accession>A0ABM1DWP3</accession>